<dbReference type="OrthoDB" id="2971236at2"/>
<reference evidence="2 3" key="1">
    <citation type="submission" date="2017-07" db="EMBL/GenBank/DDBJ databases">
        <title>Tetzosporium hominis gen.nov. sp.nov.</title>
        <authorList>
            <person name="Tetz G."/>
            <person name="Tetz V."/>
        </authorList>
    </citation>
    <scope>NUCLEOTIDE SEQUENCE [LARGE SCALE GENOMIC DNA]</scope>
    <source>
        <strain evidence="2 3">VT-49</strain>
    </source>
</reference>
<proteinExistence type="predicted"/>
<organism evidence="2 3">
    <name type="scientific">Tetzosporium hominis</name>
    <dbReference type="NCBI Taxonomy" id="2020506"/>
    <lineage>
        <taxon>Bacteria</taxon>
        <taxon>Bacillati</taxon>
        <taxon>Bacillota</taxon>
        <taxon>Bacilli</taxon>
        <taxon>Bacillales</taxon>
        <taxon>Caryophanaceae</taxon>
        <taxon>Tetzosporium</taxon>
    </lineage>
</organism>
<evidence type="ECO:0000313" key="2">
    <source>
        <dbReference type="EMBL" id="OZS76850.1"/>
    </source>
</evidence>
<keyword evidence="1" id="KW-1133">Transmembrane helix</keyword>
<comment type="caution">
    <text evidence="2">The sequence shown here is derived from an EMBL/GenBank/DDBJ whole genome shotgun (WGS) entry which is preliminary data.</text>
</comment>
<dbReference type="EMBL" id="NOKQ01000342">
    <property type="protein sequence ID" value="OZS76850.1"/>
    <property type="molecule type" value="Genomic_DNA"/>
</dbReference>
<protein>
    <submittedName>
        <fullName evidence="2">Uncharacterized protein</fullName>
    </submittedName>
</protein>
<evidence type="ECO:0000313" key="3">
    <source>
        <dbReference type="Proteomes" id="UP000217065"/>
    </source>
</evidence>
<dbReference type="AlphaFoldDB" id="A0A264VZT3"/>
<name>A0A264VZT3_9BACL</name>
<feature type="transmembrane region" description="Helical" evidence="1">
    <location>
        <begin position="6"/>
        <end position="22"/>
    </location>
</feature>
<sequence length="68" mass="7781">MKKLKWLIPIMVISAFFSVLILRDHPDVTFYNKVLITIGASLLSALIGFILLRQDIDKVDPKPKEKTK</sequence>
<dbReference type="Proteomes" id="UP000217065">
    <property type="component" value="Unassembled WGS sequence"/>
</dbReference>
<keyword evidence="1" id="KW-0472">Membrane</keyword>
<feature type="transmembrane region" description="Helical" evidence="1">
    <location>
        <begin position="34"/>
        <end position="52"/>
    </location>
</feature>
<evidence type="ECO:0000256" key="1">
    <source>
        <dbReference type="SAM" id="Phobius"/>
    </source>
</evidence>
<keyword evidence="3" id="KW-1185">Reference proteome</keyword>
<accession>A0A264VZT3</accession>
<keyword evidence="1" id="KW-0812">Transmembrane</keyword>
<dbReference type="RefSeq" id="WP_094944497.1">
    <property type="nucleotide sequence ID" value="NZ_NOKQ01000342.1"/>
</dbReference>
<gene>
    <name evidence="2" type="ORF">CF394_14265</name>
</gene>